<dbReference type="EMBL" id="JARYMX010000006">
    <property type="protein sequence ID" value="KAJ9544918.1"/>
    <property type="molecule type" value="Genomic_DNA"/>
</dbReference>
<proteinExistence type="predicted"/>
<dbReference type="Proteomes" id="UP001172457">
    <property type="component" value="Chromosome 6"/>
</dbReference>
<accession>A0AA38SM42</accession>
<keyword evidence="2" id="KW-1185">Reference proteome</keyword>
<reference evidence="1" key="1">
    <citation type="submission" date="2023-03" db="EMBL/GenBank/DDBJ databases">
        <title>Chromosome-scale reference genome and RAD-based genetic map of yellow starthistle (Centaurea solstitialis) reveal putative structural variation and QTLs associated with invader traits.</title>
        <authorList>
            <person name="Reatini B."/>
            <person name="Cang F.A."/>
            <person name="Jiang Q."/>
            <person name="Mckibben M.T.W."/>
            <person name="Barker M.S."/>
            <person name="Rieseberg L.H."/>
            <person name="Dlugosch K.M."/>
        </authorList>
    </citation>
    <scope>NUCLEOTIDE SEQUENCE</scope>
    <source>
        <strain evidence="1">CAN-66</strain>
        <tissue evidence="1">Leaf</tissue>
    </source>
</reference>
<dbReference type="AlphaFoldDB" id="A0AA38SM42"/>
<sequence>MVYRVQYYKALVGQTATHSNTVRKFCSKGKRYLLKADPFREDTMSKEIISIGSETRPLVLVVGEYQ</sequence>
<gene>
    <name evidence="1" type="ORF">OSB04_024625</name>
</gene>
<comment type="caution">
    <text evidence="1">The sequence shown here is derived from an EMBL/GenBank/DDBJ whole genome shotgun (WGS) entry which is preliminary data.</text>
</comment>
<organism evidence="1 2">
    <name type="scientific">Centaurea solstitialis</name>
    <name type="common">yellow star-thistle</name>
    <dbReference type="NCBI Taxonomy" id="347529"/>
    <lineage>
        <taxon>Eukaryota</taxon>
        <taxon>Viridiplantae</taxon>
        <taxon>Streptophyta</taxon>
        <taxon>Embryophyta</taxon>
        <taxon>Tracheophyta</taxon>
        <taxon>Spermatophyta</taxon>
        <taxon>Magnoliopsida</taxon>
        <taxon>eudicotyledons</taxon>
        <taxon>Gunneridae</taxon>
        <taxon>Pentapetalae</taxon>
        <taxon>asterids</taxon>
        <taxon>campanulids</taxon>
        <taxon>Asterales</taxon>
        <taxon>Asteraceae</taxon>
        <taxon>Carduoideae</taxon>
        <taxon>Cardueae</taxon>
        <taxon>Centaureinae</taxon>
        <taxon>Centaurea</taxon>
    </lineage>
</organism>
<protein>
    <submittedName>
        <fullName evidence="1">Uncharacterized protein</fullName>
    </submittedName>
</protein>
<evidence type="ECO:0000313" key="2">
    <source>
        <dbReference type="Proteomes" id="UP001172457"/>
    </source>
</evidence>
<evidence type="ECO:0000313" key="1">
    <source>
        <dbReference type="EMBL" id="KAJ9544918.1"/>
    </source>
</evidence>
<name>A0AA38SM42_9ASTR</name>